<dbReference type="InterPro" id="IPR036956">
    <property type="entry name" value="Impact_N_sf"/>
</dbReference>
<dbReference type="EMBL" id="CP021354">
    <property type="protein sequence ID" value="AWK74078.1"/>
    <property type="molecule type" value="Genomic_DNA"/>
</dbReference>
<dbReference type="InterPro" id="IPR020569">
    <property type="entry name" value="UPF0029_Impact_CS"/>
</dbReference>
<organism evidence="5 6">
    <name type="scientific">Rhodococcus oxybenzonivorans</name>
    <dbReference type="NCBI Taxonomy" id="1990687"/>
    <lineage>
        <taxon>Bacteria</taxon>
        <taxon>Bacillati</taxon>
        <taxon>Actinomycetota</taxon>
        <taxon>Actinomycetes</taxon>
        <taxon>Mycobacteriales</taxon>
        <taxon>Nocardiaceae</taxon>
        <taxon>Rhodococcus</taxon>
    </lineage>
</organism>
<dbReference type="KEGG" id="roz:CBI38_23525"/>
<sequence length="208" mass="22375">MPYTLAPRATDLTVETEIKHSRFIAALRRVEDAESAQDFVQSQRRAYPDARHHCSAYIVGNGPSERLERSSDDGEPGGTAGIPMLQVLRTRDLVDVAVVVTRYFGGIKLGAGGLVRAYSGAVAAAIDASRLVARERRQLHTLATRHADAGRVESELRMRGVVVVETTYGEEAVLTLAARDSEDLANLVAEVTAGAGTLHPAGEIWIDA</sequence>
<dbReference type="Pfam" id="PF01205">
    <property type="entry name" value="Impact_N"/>
    <property type="match status" value="1"/>
</dbReference>
<dbReference type="SUPFAM" id="SSF54211">
    <property type="entry name" value="Ribosomal protein S5 domain 2-like"/>
    <property type="match status" value="1"/>
</dbReference>
<feature type="domain" description="Impact N-terminal" evidence="3">
    <location>
        <begin position="19"/>
        <end position="126"/>
    </location>
</feature>
<comment type="similarity">
    <text evidence="1">Belongs to the IMPACT family.</text>
</comment>
<feature type="domain" description="UPF0029" evidence="4">
    <location>
        <begin position="146"/>
        <end position="194"/>
    </location>
</feature>
<dbReference type="PANTHER" id="PTHR16301">
    <property type="entry name" value="IMPACT-RELATED"/>
    <property type="match status" value="1"/>
</dbReference>
<feature type="region of interest" description="Disordered" evidence="2">
    <location>
        <begin position="61"/>
        <end position="81"/>
    </location>
</feature>
<gene>
    <name evidence="5" type="ORF">CBI38_23525</name>
</gene>
<evidence type="ECO:0000259" key="4">
    <source>
        <dbReference type="Pfam" id="PF09186"/>
    </source>
</evidence>
<dbReference type="Pfam" id="PF09186">
    <property type="entry name" value="DUF1949"/>
    <property type="match status" value="1"/>
</dbReference>
<dbReference type="PROSITE" id="PS00910">
    <property type="entry name" value="UPF0029"/>
    <property type="match status" value="1"/>
</dbReference>
<reference evidence="5 6" key="1">
    <citation type="submission" date="2017-05" db="EMBL/GenBank/DDBJ databases">
        <title>Isolation of Rhodococcus sp. S2-17 biodegrading of BP-3.</title>
        <authorList>
            <person name="Lee Y."/>
            <person name="Kim K.H."/>
            <person name="Chun B.H."/>
            <person name="Jung H.S."/>
            <person name="Jeon C.O."/>
        </authorList>
    </citation>
    <scope>NUCLEOTIDE SEQUENCE [LARGE SCALE GENOMIC DNA]</scope>
    <source>
        <strain evidence="5 6">S2-17</strain>
    </source>
</reference>
<evidence type="ECO:0000313" key="5">
    <source>
        <dbReference type="EMBL" id="AWK74078.1"/>
    </source>
</evidence>
<dbReference type="InterPro" id="IPR020568">
    <property type="entry name" value="Ribosomal_Su5_D2-typ_SF"/>
</dbReference>
<dbReference type="InterPro" id="IPR015269">
    <property type="entry name" value="UPF0029_Impact_C"/>
</dbReference>
<dbReference type="RefSeq" id="WP_109332699.1">
    <property type="nucleotide sequence ID" value="NZ_CP021354.1"/>
</dbReference>
<evidence type="ECO:0000256" key="2">
    <source>
        <dbReference type="SAM" id="MobiDB-lite"/>
    </source>
</evidence>
<evidence type="ECO:0000256" key="1">
    <source>
        <dbReference type="ARBA" id="ARBA00007665"/>
    </source>
</evidence>
<dbReference type="PANTHER" id="PTHR16301:SF20">
    <property type="entry name" value="IMPACT FAMILY MEMBER YIGZ"/>
    <property type="match status" value="1"/>
</dbReference>
<evidence type="ECO:0000259" key="3">
    <source>
        <dbReference type="Pfam" id="PF01205"/>
    </source>
</evidence>
<evidence type="ECO:0000313" key="6">
    <source>
        <dbReference type="Proteomes" id="UP000245711"/>
    </source>
</evidence>
<dbReference type="AlphaFoldDB" id="A0A2S2C008"/>
<dbReference type="Proteomes" id="UP000245711">
    <property type="component" value="Chromosome"/>
</dbReference>
<dbReference type="GO" id="GO:0006446">
    <property type="term" value="P:regulation of translational initiation"/>
    <property type="evidence" value="ECO:0007669"/>
    <property type="project" value="TreeGrafter"/>
</dbReference>
<dbReference type="Gene3D" id="3.30.230.30">
    <property type="entry name" value="Impact, N-terminal domain"/>
    <property type="match status" value="1"/>
</dbReference>
<dbReference type="GO" id="GO:0005737">
    <property type="term" value="C:cytoplasm"/>
    <property type="evidence" value="ECO:0007669"/>
    <property type="project" value="TreeGrafter"/>
</dbReference>
<protein>
    <submittedName>
        <fullName evidence="5">IMPACT family protein</fullName>
    </submittedName>
</protein>
<proteinExistence type="inferred from homology"/>
<accession>A0A2S2C008</accession>
<dbReference type="InterPro" id="IPR023582">
    <property type="entry name" value="Impact"/>
</dbReference>
<dbReference type="InterPro" id="IPR001498">
    <property type="entry name" value="Impact_N"/>
</dbReference>
<name>A0A2S2C008_9NOCA</name>
<dbReference type="OrthoDB" id="9813771at2"/>
<keyword evidence="6" id="KW-1185">Reference proteome</keyword>